<dbReference type="GO" id="GO:0015074">
    <property type="term" value="P:DNA integration"/>
    <property type="evidence" value="ECO:0007669"/>
    <property type="project" value="UniProtKB-KW"/>
</dbReference>
<gene>
    <name evidence="7" type="ORF">CG50_07400</name>
</gene>
<evidence type="ECO:0000313" key="7">
    <source>
        <dbReference type="EMBL" id="KFI24948.1"/>
    </source>
</evidence>
<keyword evidence="8" id="KW-1185">Reference proteome</keyword>
<dbReference type="SUPFAM" id="SSF56349">
    <property type="entry name" value="DNA breaking-rejoining enzymes"/>
    <property type="match status" value="1"/>
</dbReference>
<dbReference type="OrthoDB" id="7222937at2"/>
<evidence type="ECO:0000256" key="2">
    <source>
        <dbReference type="ARBA" id="ARBA00023125"/>
    </source>
</evidence>
<dbReference type="Gene3D" id="1.10.443.10">
    <property type="entry name" value="Intergrase catalytic core"/>
    <property type="match status" value="1"/>
</dbReference>
<dbReference type="InterPro" id="IPR013762">
    <property type="entry name" value="Integrase-like_cat_sf"/>
</dbReference>
<dbReference type="InterPro" id="IPR002104">
    <property type="entry name" value="Integrase_catalytic"/>
</dbReference>
<dbReference type="GO" id="GO:0006310">
    <property type="term" value="P:DNA recombination"/>
    <property type="evidence" value="ECO:0007669"/>
    <property type="project" value="UniProtKB-KW"/>
</dbReference>
<dbReference type="InterPro" id="IPR011010">
    <property type="entry name" value="DNA_brk_join_enz"/>
</dbReference>
<evidence type="ECO:0000256" key="4">
    <source>
        <dbReference type="PROSITE-ProRule" id="PRU01248"/>
    </source>
</evidence>
<protein>
    <submittedName>
        <fullName evidence="7">Integrase</fullName>
    </submittedName>
</protein>
<keyword evidence="3" id="KW-0233">DNA recombination</keyword>
<dbReference type="RefSeq" id="WP_036639078.1">
    <property type="nucleotide sequence ID" value="NZ_JFZB01000031.1"/>
</dbReference>
<evidence type="ECO:0000259" key="6">
    <source>
        <dbReference type="PROSITE" id="PS51900"/>
    </source>
</evidence>
<accession>A0A086XSE8</accession>
<dbReference type="eggNOG" id="COG4974">
    <property type="taxonomic scope" value="Bacteria"/>
</dbReference>
<organism evidence="7 8">
    <name type="scientific">Paenirhodobacter enshiensis</name>
    <dbReference type="NCBI Taxonomy" id="1105367"/>
    <lineage>
        <taxon>Bacteria</taxon>
        <taxon>Pseudomonadati</taxon>
        <taxon>Pseudomonadota</taxon>
        <taxon>Alphaproteobacteria</taxon>
        <taxon>Rhodobacterales</taxon>
        <taxon>Rhodobacter group</taxon>
        <taxon>Paenirhodobacter</taxon>
    </lineage>
</organism>
<reference evidence="7 8" key="1">
    <citation type="submission" date="2014-03" db="EMBL/GenBank/DDBJ databases">
        <title>Genome of Paenirhodobacter enshiensis DW2-9.</title>
        <authorList>
            <person name="Wang D."/>
            <person name="Wang G."/>
        </authorList>
    </citation>
    <scope>NUCLEOTIDE SEQUENCE [LARGE SCALE GENOMIC DNA]</scope>
    <source>
        <strain evidence="7 8">DW2-9</strain>
    </source>
</reference>
<feature type="domain" description="Core-binding (CB)" evidence="6">
    <location>
        <begin position="130"/>
        <end position="222"/>
    </location>
</feature>
<evidence type="ECO:0000256" key="3">
    <source>
        <dbReference type="ARBA" id="ARBA00023172"/>
    </source>
</evidence>
<dbReference type="AlphaFoldDB" id="A0A086XSE8"/>
<proteinExistence type="predicted"/>
<dbReference type="InterPro" id="IPR046668">
    <property type="entry name" value="DUF6538"/>
</dbReference>
<keyword evidence="2 4" id="KW-0238">DNA-binding</keyword>
<dbReference type="STRING" id="1105367.CG50_07400"/>
<name>A0A086XSE8_9RHOB</name>
<sequence length="422" mass="46987">MKPILRGSTYHLRKRVPQRFAAVEPRKTVWISLHTDSETAALAKAPAAWAGLLEAWEARLAGQDGDAEAFFEAARKLAQSRGLRYLPAERVAALPLDELLERVEAVGEVAGKPSPVEAAAFLGGAAEPAITVTRALELYWTLAKDKTFGKSEDQLRRWRNPRLKAVKNFVDVVGDKPIAEISGDDMLDFRQWWIDRVEAENLTPNSANKDLVHLSDVLKTVNRMKRLGLVLPLSDLALKQGEKRQRPPFSDAWIRDKLLQEGALAGLNTEARCILLGMVNTGYRPSEGASLGRDQIRLEGAVPHISIEPNGRQLKSAYARRIIPLAGVSLAAFRECPEGFPRYADNPGLSATVNKYLREHGLLETPGHSMYSLRHAFEDRMLAAGVDDRIRRDLFGHSLDRERYGKGASLEQLHEIVQRIAF</sequence>
<keyword evidence="1" id="KW-0229">DNA integration</keyword>
<evidence type="ECO:0000259" key="5">
    <source>
        <dbReference type="PROSITE" id="PS51898"/>
    </source>
</evidence>
<dbReference type="Proteomes" id="UP000028824">
    <property type="component" value="Unassembled WGS sequence"/>
</dbReference>
<dbReference type="InterPro" id="IPR044068">
    <property type="entry name" value="CB"/>
</dbReference>
<feature type="domain" description="Tyr recombinase" evidence="5">
    <location>
        <begin position="244"/>
        <end position="418"/>
    </location>
</feature>
<dbReference type="PROSITE" id="PS51898">
    <property type="entry name" value="TYR_RECOMBINASE"/>
    <property type="match status" value="1"/>
</dbReference>
<dbReference type="EMBL" id="JFZB01000031">
    <property type="protein sequence ID" value="KFI24948.1"/>
    <property type="molecule type" value="Genomic_DNA"/>
</dbReference>
<evidence type="ECO:0000313" key="8">
    <source>
        <dbReference type="Proteomes" id="UP000028824"/>
    </source>
</evidence>
<dbReference type="PROSITE" id="PS51900">
    <property type="entry name" value="CB"/>
    <property type="match status" value="1"/>
</dbReference>
<dbReference type="GO" id="GO:0003677">
    <property type="term" value="F:DNA binding"/>
    <property type="evidence" value="ECO:0007669"/>
    <property type="project" value="UniProtKB-UniRule"/>
</dbReference>
<dbReference type="Pfam" id="PF20172">
    <property type="entry name" value="DUF6538"/>
    <property type="match status" value="1"/>
</dbReference>
<evidence type="ECO:0000256" key="1">
    <source>
        <dbReference type="ARBA" id="ARBA00022908"/>
    </source>
</evidence>
<comment type="caution">
    <text evidence="7">The sequence shown here is derived from an EMBL/GenBank/DDBJ whole genome shotgun (WGS) entry which is preliminary data.</text>
</comment>